<dbReference type="Proteomes" id="UP000282515">
    <property type="component" value="Unassembled WGS sequence"/>
</dbReference>
<proteinExistence type="predicted"/>
<evidence type="ECO:0000313" key="1">
    <source>
        <dbReference type="EMBL" id="RLV53438.1"/>
    </source>
</evidence>
<dbReference type="EMBL" id="RDBF01000049">
    <property type="protein sequence ID" value="RLV53438.1"/>
    <property type="molecule type" value="Genomic_DNA"/>
</dbReference>
<protein>
    <submittedName>
        <fullName evidence="1">Uncharacterized protein</fullName>
    </submittedName>
</protein>
<keyword evidence="2" id="KW-1185">Reference proteome</keyword>
<dbReference type="AlphaFoldDB" id="A0A3L8PF52"/>
<organism evidence="1 2">
    <name type="scientific">Aeromicrobium phragmitis</name>
    <dbReference type="NCBI Taxonomy" id="2478914"/>
    <lineage>
        <taxon>Bacteria</taxon>
        <taxon>Bacillati</taxon>
        <taxon>Actinomycetota</taxon>
        <taxon>Actinomycetes</taxon>
        <taxon>Propionibacteriales</taxon>
        <taxon>Nocardioidaceae</taxon>
        <taxon>Aeromicrobium</taxon>
    </lineage>
</organism>
<reference evidence="1 2" key="1">
    <citation type="submission" date="2018-10" db="EMBL/GenBank/DDBJ databases">
        <title>Aeromicrobium sp. 9W16Y-2 whole genome shotgun sequence.</title>
        <authorList>
            <person name="Li F."/>
        </authorList>
    </citation>
    <scope>NUCLEOTIDE SEQUENCE [LARGE SCALE GENOMIC DNA]</scope>
    <source>
        <strain evidence="1 2">9W16Y-2</strain>
    </source>
</reference>
<name>A0A3L8PF52_9ACTN</name>
<feature type="non-terminal residue" evidence="1">
    <location>
        <position position="47"/>
    </location>
</feature>
<comment type="caution">
    <text evidence="1">The sequence shown here is derived from an EMBL/GenBank/DDBJ whole genome shotgun (WGS) entry which is preliminary data.</text>
</comment>
<gene>
    <name evidence="1" type="ORF">D9V41_16185</name>
</gene>
<evidence type="ECO:0000313" key="2">
    <source>
        <dbReference type="Proteomes" id="UP000282515"/>
    </source>
</evidence>
<sequence>MVIALIAIMQLGGRVLLLNTMASRPQPPDPAAREDARLLIVDQEFLG</sequence>
<accession>A0A3L8PF52</accession>